<gene>
    <name evidence="2" type="ORF">CEP54_007921</name>
</gene>
<dbReference type="Proteomes" id="UP000288168">
    <property type="component" value="Unassembled WGS sequence"/>
</dbReference>
<feature type="region of interest" description="Disordered" evidence="1">
    <location>
        <begin position="243"/>
        <end position="295"/>
    </location>
</feature>
<accession>A0A428PYL7</accession>
<organism evidence="2 3">
    <name type="scientific">Fusarium duplospermum</name>
    <dbReference type="NCBI Taxonomy" id="1325734"/>
    <lineage>
        <taxon>Eukaryota</taxon>
        <taxon>Fungi</taxon>
        <taxon>Dikarya</taxon>
        <taxon>Ascomycota</taxon>
        <taxon>Pezizomycotina</taxon>
        <taxon>Sordariomycetes</taxon>
        <taxon>Hypocreomycetidae</taxon>
        <taxon>Hypocreales</taxon>
        <taxon>Nectriaceae</taxon>
        <taxon>Fusarium</taxon>
        <taxon>Fusarium solani species complex</taxon>
    </lineage>
</organism>
<dbReference type="AlphaFoldDB" id="A0A428PYL7"/>
<feature type="region of interest" description="Disordered" evidence="1">
    <location>
        <begin position="1"/>
        <end position="22"/>
    </location>
</feature>
<dbReference type="OrthoDB" id="5104585at2759"/>
<feature type="compositionally biased region" description="Low complexity" evidence="1">
    <location>
        <begin position="283"/>
        <end position="293"/>
    </location>
</feature>
<feature type="compositionally biased region" description="Acidic residues" evidence="1">
    <location>
        <begin position="1"/>
        <end position="12"/>
    </location>
</feature>
<evidence type="ECO:0000313" key="3">
    <source>
        <dbReference type="Proteomes" id="UP000288168"/>
    </source>
</evidence>
<protein>
    <submittedName>
        <fullName evidence="2">Uncharacterized protein</fullName>
    </submittedName>
</protein>
<evidence type="ECO:0000313" key="2">
    <source>
        <dbReference type="EMBL" id="RSL58136.1"/>
    </source>
</evidence>
<feature type="compositionally biased region" description="Low complexity" evidence="1">
    <location>
        <begin position="71"/>
        <end position="86"/>
    </location>
</feature>
<sequence>MADDESYQDEDFGPPPAPTIPPEFAHEWLDVAHPESLSAVETVFMSRLQHIAVQLHHLMGQVEDMRIANARAQSRRGSMSSAAASTDGGGDTGVVPIPSDRVQEAFSELRTGELQKILTALHDPFVTVNKKKLYVQRIINANTDARTFIEHITEVIKEKQVNPEGQEADVAEHDERMLCYLDNMTPALKTDLYIQLNKAKKKRDNPKVKAKHAESPILIDTNDSIIKALPPVGLAPRELGGRTVLAPRPARPCRQTSNSSQGNEQPRRYPSRQTSRSSRVEGQSQQSQLSLTSVQARRSKQRTLFVIGYYEDDDGACPCLNT</sequence>
<proteinExistence type="predicted"/>
<reference evidence="2 3" key="1">
    <citation type="submission" date="2017-06" db="EMBL/GenBank/DDBJ databases">
        <title>Comparative genomic analysis of Ambrosia Fusariam Clade fungi.</title>
        <authorList>
            <person name="Stajich J.E."/>
            <person name="Carrillo J."/>
            <person name="Kijimoto T."/>
            <person name="Eskalen A."/>
            <person name="O'Donnell K."/>
            <person name="Kasson M."/>
        </authorList>
    </citation>
    <scope>NUCLEOTIDE SEQUENCE [LARGE SCALE GENOMIC DNA]</scope>
    <source>
        <strain evidence="2 3">NRRL62584</strain>
    </source>
</reference>
<feature type="region of interest" description="Disordered" evidence="1">
    <location>
        <begin position="71"/>
        <end position="97"/>
    </location>
</feature>
<keyword evidence="3" id="KW-1185">Reference proteome</keyword>
<comment type="caution">
    <text evidence="2">The sequence shown here is derived from an EMBL/GenBank/DDBJ whole genome shotgun (WGS) entry which is preliminary data.</text>
</comment>
<feature type="compositionally biased region" description="Polar residues" evidence="1">
    <location>
        <begin position="271"/>
        <end position="282"/>
    </location>
</feature>
<evidence type="ECO:0000256" key="1">
    <source>
        <dbReference type="SAM" id="MobiDB-lite"/>
    </source>
</evidence>
<dbReference type="EMBL" id="NKCI01000076">
    <property type="protein sequence ID" value="RSL58136.1"/>
    <property type="molecule type" value="Genomic_DNA"/>
</dbReference>
<name>A0A428PYL7_9HYPO</name>
<feature type="compositionally biased region" description="Polar residues" evidence="1">
    <location>
        <begin position="254"/>
        <end position="264"/>
    </location>
</feature>